<name>A0A2T5YGN5_9BACT</name>
<dbReference type="Proteomes" id="UP000244225">
    <property type="component" value="Unassembled WGS sequence"/>
</dbReference>
<dbReference type="EMBL" id="QBKI01000006">
    <property type="protein sequence ID" value="PTX18454.1"/>
    <property type="molecule type" value="Genomic_DNA"/>
</dbReference>
<reference evidence="1 2" key="1">
    <citation type="submission" date="2018-04" db="EMBL/GenBank/DDBJ databases">
        <title>Genomic Encyclopedia of Archaeal and Bacterial Type Strains, Phase II (KMG-II): from individual species to whole genera.</title>
        <authorList>
            <person name="Goeker M."/>
        </authorList>
    </citation>
    <scope>NUCLEOTIDE SEQUENCE [LARGE SCALE GENOMIC DNA]</scope>
    <source>
        <strain evidence="1 2">DSM 100162</strain>
    </source>
</reference>
<evidence type="ECO:0000313" key="2">
    <source>
        <dbReference type="Proteomes" id="UP000244225"/>
    </source>
</evidence>
<keyword evidence="2" id="KW-1185">Reference proteome</keyword>
<evidence type="ECO:0000313" key="1">
    <source>
        <dbReference type="EMBL" id="PTX18454.1"/>
    </source>
</evidence>
<gene>
    <name evidence="1" type="ORF">C8N40_106254</name>
</gene>
<dbReference type="RefSeq" id="WP_108212319.1">
    <property type="nucleotide sequence ID" value="NZ_QBKI01000006.1"/>
</dbReference>
<dbReference type="OrthoDB" id="851686at2"/>
<protein>
    <recommendedName>
        <fullName evidence="3">SpoIIAA-like protein</fullName>
    </recommendedName>
</protein>
<sequence>MESAGSIDYLKLQLVPEESMLCVTWLRGVSSAEYRQGLLHLRQVVLDHGIKLWFVDARRLTHVTFEDQQWIIKEIIPELLASSLQKFVRVVQPDVFSYITFEDLLRRAQQNYSLIGHVEQFTSAEAAMAWLQMND</sequence>
<accession>A0A2T5YGN5</accession>
<evidence type="ECO:0008006" key="3">
    <source>
        <dbReference type="Google" id="ProtNLM"/>
    </source>
</evidence>
<proteinExistence type="predicted"/>
<comment type="caution">
    <text evidence="1">The sequence shown here is derived from an EMBL/GenBank/DDBJ whole genome shotgun (WGS) entry which is preliminary data.</text>
</comment>
<organism evidence="1 2">
    <name type="scientific">Pontibacter mucosus</name>
    <dbReference type="NCBI Taxonomy" id="1649266"/>
    <lineage>
        <taxon>Bacteria</taxon>
        <taxon>Pseudomonadati</taxon>
        <taxon>Bacteroidota</taxon>
        <taxon>Cytophagia</taxon>
        <taxon>Cytophagales</taxon>
        <taxon>Hymenobacteraceae</taxon>
        <taxon>Pontibacter</taxon>
    </lineage>
</organism>
<dbReference type="AlphaFoldDB" id="A0A2T5YGN5"/>